<comment type="caution">
    <text evidence="8">Lacks conserved residue(s) required for the propagation of feature annotation.</text>
</comment>
<dbReference type="STRING" id="394264.SAMN04488040_1848"/>
<feature type="binding site" evidence="8">
    <location>
        <position position="488"/>
    </location>
    <ligand>
        <name>ATP</name>
        <dbReference type="ChEBI" id="CHEBI:30616"/>
    </ligand>
</feature>
<dbReference type="Pfam" id="PF18072">
    <property type="entry name" value="FGAR-AT_linker"/>
    <property type="match status" value="1"/>
</dbReference>
<comment type="pathway">
    <text evidence="8">Purine metabolism; IMP biosynthesis via de novo pathway; 5-amino-1-(5-phospho-D-ribosyl)imidazole from N(2)-formyl-N(1)-(5-phospho-D-ribosyl)glycinamide: step 1/2.</text>
</comment>
<dbReference type="Gene3D" id="3.90.650.10">
    <property type="entry name" value="PurM-like C-terminal domain"/>
    <property type="match status" value="2"/>
</dbReference>
<feature type="domain" description="PurM-like C-terminal" evidence="10">
    <location>
        <begin position="563"/>
        <end position="693"/>
    </location>
</feature>
<dbReference type="PANTHER" id="PTHR43555">
    <property type="entry name" value="PHOSPHORIBOSYLFORMYLGLYCINAMIDINE SYNTHASE SUBUNIT PURL"/>
    <property type="match status" value="1"/>
</dbReference>
<accession>A0A1I6SCV4</accession>
<dbReference type="GO" id="GO:0006189">
    <property type="term" value="P:'de novo' IMP biosynthetic process"/>
    <property type="evidence" value="ECO:0007669"/>
    <property type="project" value="UniProtKB-UniRule"/>
</dbReference>
<feature type="domain" description="Phosphoribosylformylglycinamidine synthase linker" evidence="11">
    <location>
        <begin position="14"/>
        <end position="51"/>
    </location>
</feature>
<dbReference type="Gene3D" id="3.30.1330.10">
    <property type="entry name" value="PurM-like, N-terminal domain"/>
    <property type="match status" value="2"/>
</dbReference>
<dbReference type="OrthoDB" id="9804441at2"/>
<feature type="binding site" evidence="8">
    <location>
        <position position="115"/>
    </location>
    <ligand>
        <name>Mg(2+)</name>
        <dbReference type="ChEBI" id="CHEBI:18420"/>
        <label>2</label>
    </ligand>
</feature>
<feature type="domain" description="PurM-like N-terminal" evidence="9">
    <location>
        <begin position="435"/>
        <end position="549"/>
    </location>
</feature>
<feature type="binding site" evidence="8">
    <location>
        <position position="238"/>
    </location>
    <ligand>
        <name>substrate</name>
    </ligand>
</feature>
<sequence length="719" mass="76409">MTEPAITPELIASHGINDEEYKRLLDIIGREPTFTELGIFSAMWNEHCSYKSSKKWLRTLPTEGPQVICGPGENAGIVDIGDGQALVFKMESHNHPSYIEPYQGAATGVGGILRDVFTMGARPIAAMNSLSFGSPEHHKTRQLVHGVVAGVGGYGNCFGVPTVGGEVRFDTAYDGNCLVNAFAAGLADTDKIFYSAASGVGMPVVYLGAKTGRDGVGGATMASAEFDDTIEDKRPTVQVGDPFTEKRLMEATLELMATGAVISIQDMGAAGLTCSAVEMGDKGNLGVRLDLEKVPTRELNMTAYEMMLSESQERMLMVLRPELEAEAKAVFDKWDLDFAIVGETIAEDRFLIVHNGEVKADLPLKALSGNAPEYDRPWVETPAVEPLSDVPGIDPIDGLRALLASPNYASKAWVYEQYDTMVMGDSARTPGLGSGIVRVHGTDKAIAFTSDVTPRYVKANPFEGGRQAVAEAYRNLCAVGALPLATTDNMNFGNPEKPEIMGQFVCAIKGISEAVSALDMPIVSGNVSLYNETDGKGILPTPTIGAVGLLNHIDDIIGKDVRDGHVALVLGATEGHLGQSALLLEVFNRRDGDAPKVDLAAEKAHGEFIRNNREMIKACTDLSDGGLALAAFELAEEAGIGVSLDSADTQTLFGEDQARYLIACNFDQAEALMIAASQAGLHLESVGKFGGDQVSIGGVTAPLAELSATYRGTFAETFA</sequence>
<feature type="binding site" evidence="8">
    <location>
        <position position="266"/>
    </location>
    <ligand>
        <name>Mg(2+)</name>
        <dbReference type="ChEBI" id="CHEBI:18420"/>
        <label>2</label>
    </ligand>
</feature>
<dbReference type="SUPFAM" id="SSF55326">
    <property type="entry name" value="PurM N-terminal domain-like"/>
    <property type="match status" value="2"/>
</dbReference>
<dbReference type="CDD" id="cd02203">
    <property type="entry name" value="PurL_repeat1"/>
    <property type="match status" value="1"/>
</dbReference>
<evidence type="ECO:0000259" key="10">
    <source>
        <dbReference type="Pfam" id="PF02769"/>
    </source>
</evidence>
<feature type="binding site" evidence="8">
    <location>
        <position position="525"/>
    </location>
    <ligand>
        <name>ATP</name>
        <dbReference type="ChEBI" id="CHEBI:30616"/>
    </ligand>
</feature>
<evidence type="ECO:0000256" key="5">
    <source>
        <dbReference type="ARBA" id="ARBA00022755"/>
    </source>
</evidence>
<evidence type="ECO:0000256" key="3">
    <source>
        <dbReference type="ARBA" id="ARBA00022723"/>
    </source>
</evidence>
<keyword evidence="1 8" id="KW-0963">Cytoplasm</keyword>
<feature type="binding site" evidence="8">
    <location>
        <position position="528"/>
    </location>
    <ligand>
        <name>substrate</name>
    </ligand>
</feature>
<comment type="catalytic activity">
    <reaction evidence="8">
        <text>N(2)-formyl-N(1)-(5-phospho-beta-D-ribosyl)glycinamide + L-glutamine + ATP + H2O = 2-formamido-N(1)-(5-O-phospho-beta-D-ribosyl)acetamidine + L-glutamate + ADP + phosphate + H(+)</text>
        <dbReference type="Rhea" id="RHEA:17129"/>
        <dbReference type="ChEBI" id="CHEBI:15377"/>
        <dbReference type="ChEBI" id="CHEBI:15378"/>
        <dbReference type="ChEBI" id="CHEBI:29985"/>
        <dbReference type="ChEBI" id="CHEBI:30616"/>
        <dbReference type="ChEBI" id="CHEBI:43474"/>
        <dbReference type="ChEBI" id="CHEBI:58359"/>
        <dbReference type="ChEBI" id="CHEBI:147286"/>
        <dbReference type="ChEBI" id="CHEBI:147287"/>
        <dbReference type="ChEBI" id="CHEBI:456216"/>
        <dbReference type="EC" id="6.3.5.3"/>
    </reaction>
</comment>
<keyword evidence="5 8" id="KW-0658">Purine biosynthesis</keyword>
<dbReference type="InterPro" id="IPR041609">
    <property type="entry name" value="PurL_linker"/>
</dbReference>
<dbReference type="GO" id="GO:0000287">
    <property type="term" value="F:magnesium ion binding"/>
    <property type="evidence" value="ECO:0007669"/>
    <property type="project" value="UniProtKB-UniRule"/>
</dbReference>
<dbReference type="RefSeq" id="WP_093916008.1">
    <property type="nucleotide sequence ID" value="NZ_FPAJ01000002.1"/>
</dbReference>
<keyword evidence="4 8" id="KW-0547">Nucleotide-binding</keyword>
<dbReference type="NCBIfam" id="NF002290">
    <property type="entry name" value="PRK01213.1"/>
    <property type="match status" value="1"/>
</dbReference>
<protein>
    <recommendedName>
        <fullName evidence="8">Phosphoribosylformylglycinamidine synthase subunit PurL</fullName>
        <shortName evidence="8">FGAM synthase</shortName>
        <ecNumber evidence="8">6.3.5.3</ecNumber>
    </recommendedName>
    <alternativeName>
        <fullName evidence="8">Formylglycinamide ribonucleotide amidotransferase subunit II</fullName>
        <shortName evidence="8">FGAR amidotransferase II</shortName>
        <shortName evidence="8">FGAR-AT II</shortName>
    </alternativeName>
    <alternativeName>
        <fullName evidence="8">Glutamine amidotransferase PurL</fullName>
    </alternativeName>
    <alternativeName>
        <fullName evidence="8">Phosphoribosylformylglycinamidine synthase subunit II</fullName>
    </alternativeName>
</protein>
<evidence type="ECO:0000256" key="4">
    <source>
        <dbReference type="ARBA" id="ARBA00022741"/>
    </source>
</evidence>
<dbReference type="CDD" id="cd02204">
    <property type="entry name" value="PurL_repeat2"/>
    <property type="match status" value="1"/>
</dbReference>
<dbReference type="PIRSF" id="PIRSF001587">
    <property type="entry name" value="FGAM_synthase_II"/>
    <property type="match status" value="1"/>
</dbReference>
<evidence type="ECO:0000313" key="12">
    <source>
        <dbReference type="EMBL" id="SFS74767.1"/>
    </source>
</evidence>
<reference evidence="13" key="1">
    <citation type="submission" date="2016-10" db="EMBL/GenBank/DDBJ databases">
        <authorList>
            <person name="Varghese N."/>
            <person name="Submissions S."/>
        </authorList>
    </citation>
    <scope>NUCLEOTIDE SEQUENCE [LARGE SCALE GENOMIC DNA]</scope>
    <source>
        <strain evidence="13">DSM 23422</strain>
    </source>
</reference>
<feature type="domain" description="PurM-like N-terminal" evidence="9">
    <location>
        <begin position="72"/>
        <end position="186"/>
    </location>
</feature>
<keyword evidence="2 8" id="KW-0436">Ligase</keyword>
<dbReference type="HAMAP" id="MF_00420">
    <property type="entry name" value="PurL_2"/>
    <property type="match status" value="1"/>
</dbReference>
<dbReference type="InterPro" id="IPR036921">
    <property type="entry name" value="PurM-like_N_sf"/>
</dbReference>
<dbReference type="GO" id="GO:0004642">
    <property type="term" value="F:phosphoribosylformylglycinamidine synthase activity"/>
    <property type="evidence" value="ECO:0007669"/>
    <property type="project" value="UniProtKB-UniRule"/>
</dbReference>
<feature type="binding site" evidence="8">
    <location>
        <position position="89"/>
    </location>
    <ligand>
        <name>ATP</name>
        <dbReference type="ChEBI" id="CHEBI:30616"/>
    </ligand>
</feature>
<feature type="binding site" evidence="8">
    <location>
        <position position="50"/>
    </location>
    <ligand>
        <name>ATP</name>
        <dbReference type="ChEBI" id="CHEBI:30616"/>
    </ligand>
</feature>
<dbReference type="NCBIfam" id="TIGR01736">
    <property type="entry name" value="FGAM_synth_II"/>
    <property type="match status" value="1"/>
</dbReference>
<dbReference type="Proteomes" id="UP000199239">
    <property type="component" value="Unassembled WGS sequence"/>
</dbReference>
<dbReference type="EMBL" id="FPAJ01000002">
    <property type="protein sequence ID" value="SFS74767.1"/>
    <property type="molecule type" value="Genomic_DNA"/>
</dbReference>
<comment type="subcellular location">
    <subcellularLocation>
        <location evidence="8">Cytoplasm</location>
    </subcellularLocation>
</comment>
<name>A0A1I6SCV4_9RHOB</name>
<evidence type="ECO:0000256" key="8">
    <source>
        <dbReference type="HAMAP-Rule" id="MF_00420"/>
    </source>
</evidence>
<evidence type="ECO:0000256" key="1">
    <source>
        <dbReference type="ARBA" id="ARBA00022490"/>
    </source>
</evidence>
<gene>
    <name evidence="8" type="primary">purL</name>
    <name evidence="12" type="ORF">SAMN04488040_1848</name>
</gene>
<proteinExistence type="inferred from homology"/>
<dbReference type="UniPathway" id="UPA00074">
    <property type="reaction ID" value="UER00128"/>
</dbReference>
<evidence type="ECO:0000256" key="7">
    <source>
        <dbReference type="ARBA" id="ARBA00022842"/>
    </source>
</evidence>
<evidence type="ECO:0000259" key="9">
    <source>
        <dbReference type="Pfam" id="PF00586"/>
    </source>
</evidence>
<feature type="active site" evidence="8">
    <location>
        <position position="47"/>
    </location>
</feature>
<dbReference type="GO" id="GO:0005737">
    <property type="term" value="C:cytoplasm"/>
    <property type="evidence" value="ECO:0007669"/>
    <property type="project" value="UniProtKB-SubCell"/>
</dbReference>
<feature type="binding site" evidence="8">
    <location>
        <begin position="92"/>
        <end position="95"/>
    </location>
    <ligand>
        <name>substrate</name>
    </ligand>
</feature>
<keyword evidence="6 8" id="KW-0067">ATP-binding</keyword>
<dbReference type="InterPro" id="IPR010074">
    <property type="entry name" value="PRibForGlyAmidine_synth_PurL"/>
</dbReference>
<dbReference type="FunFam" id="3.30.1330.10:FF:000004">
    <property type="entry name" value="Phosphoribosylformylglycinamidine synthase subunit PurL"/>
    <property type="match status" value="1"/>
</dbReference>
<comment type="function">
    <text evidence="8">Part of the phosphoribosylformylglycinamidine synthase complex involved in the purines biosynthetic pathway. Catalyzes the ATP-dependent conversion of formylglycinamide ribonucleotide (FGAR) and glutamine to yield formylglycinamidine ribonucleotide (FGAM) and glutamate. The FGAM synthase complex is composed of three subunits. PurQ produces an ammonia molecule by converting glutamine to glutamate. PurL transfers the ammonia molecule to FGAR to form FGAM in an ATP-dependent manner. PurS interacts with PurQ and PurL and is thought to assist in the transfer of the ammonia molecule from PurQ to PurL.</text>
</comment>
<dbReference type="Pfam" id="PF00586">
    <property type="entry name" value="AIRS"/>
    <property type="match status" value="2"/>
</dbReference>
<comment type="similarity">
    <text evidence="8">Belongs to the FGAMS family.</text>
</comment>
<dbReference type="InterPro" id="IPR010918">
    <property type="entry name" value="PurM-like_C_dom"/>
</dbReference>
<dbReference type="EC" id="6.3.5.3" evidence="8"/>
<dbReference type="InterPro" id="IPR016188">
    <property type="entry name" value="PurM-like_N"/>
</dbReference>
<keyword evidence="3 8" id="KW-0479">Metal-binding</keyword>
<feature type="binding site" evidence="8">
    <location>
        <position position="114"/>
    </location>
    <ligand>
        <name>substrate</name>
    </ligand>
</feature>
<feature type="domain" description="PurM-like C-terminal" evidence="10">
    <location>
        <begin position="200"/>
        <end position="350"/>
    </location>
</feature>
<evidence type="ECO:0000259" key="11">
    <source>
        <dbReference type="Pfam" id="PF18072"/>
    </source>
</evidence>
<dbReference type="InterPro" id="IPR036676">
    <property type="entry name" value="PurM-like_C_sf"/>
</dbReference>
<dbReference type="AlphaFoldDB" id="A0A1I6SCV4"/>
<organism evidence="12 13">
    <name type="scientific">Sulfitobacter marinus</name>
    <dbReference type="NCBI Taxonomy" id="394264"/>
    <lineage>
        <taxon>Bacteria</taxon>
        <taxon>Pseudomonadati</taxon>
        <taxon>Pseudomonadota</taxon>
        <taxon>Alphaproteobacteria</taxon>
        <taxon>Rhodobacterales</taxon>
        <taxon>Roseobacteraceae</taxon>
        <taxon>Sulfitobacter</taxon>
    </lineage>
</organism>
<feature type="binding site" evidence="8">
    <location>
        <begin position="310"/>
        <end position="312"/>
    </location>
    <ligand>
        <name>substrate</name>
    </ligand>
</feature>
<dbReference type="PANTHER" id="PTHR43555:SF1">
    <property type="entry name" value="PHOSPHORIBOSYLFORMYLGLYCINAMIDINE SYNTHASE SUBUNIT PURL"/>
    <property type="match status" value="1"/>
</dbReference>
<comment type="subunit">
    <text evidence="8">Monomer. Part of the FGAM synthase complex composed of 1 PurL, 1 PurQ and 2 PurS subunits.</text>
</comment>
<feature type="binding site" evidence="8">
    <location>
        <position position="91"/>
    </location>
    <ligand>
        <name>Mg(2+)</name>
        <dbReference type="ChEBI" id="CHEBI:18420"/>
        <label>1</label>
    </ligand>
</feature>
<feature type="active site" description="Proton acceptor" evidence="8">
    <location>
        <position position="93"/>
    </location>
</feature>
<keyword evidence="13" id="KW-1185">Reference proteome</keyword>
<evidence type="ECO:0000313" key="13">
    <source>
        <dbReference type="Proteomes" id="UP000199239"/>
    </source>
</evidence>
<keyword evidence="7 8" id="KW-0460">Magnesium</keyword>
<evidence type="ECO:0000256" key="2">
    <source>
        <dbReference type="ARBA" id="ARBA00022598"/>
    </source>
</evidence>
<dbReference type="GO" id="GO:0005524">
    <property type="term" value="F:ATP binding"/>
    <property type="evidence" value="ECO:0007669"/>
    <property type="project" value="UniProtKB-UniRule"/>
</dbReference>
<evidence type="ECO:0000256" key="6">
    <source>
        <dbReference type="ARBA" id="ARBA00022840"/>
    </source>
</evidence>
<dbReference type="SUPFAM" id="SSF56042">
    <property type="entry name" value="PurM C-terminal domain-like"/>
    <property type="match status" value="2"/>
</dbReference>
<dbReference type="Pfam" id="PF02769">
    <property type="entry name" value="AIRS_C"/>
    <property type="match status" value="2"/>
</dbReference>
<feature type="binding site" evidence="8">
    <location>
        <position position="526"/>
    </location>
    <ligand>
        <name>Mg(2+)</name>
        <dbReference type="ChEBI" id="CHEBI:18420"/>
        <label>1</label>
    </ligand>
</feature>